<gene>
    <name evidence="2" type="ORF">Q7514_23035</name>
</gene>
<evidence type="ECO:0000313" key="2">
    <source>
        <dbReference type="EMBL" id="MEE2060401.1"/>
    </source>
</evidence>
<proteinExistence type="predicted"/>
<sequence>MKSAAVWVFAGALFLAGCSNDGGNDAPARTTTSPTQTAETTTSAPPPTLSGTVEASPSEIPDEVPIVDELPTERASDEPYVVECLEGTPGPALFSDGTKAFSQWCFDQLGGDEYLRQEREANTFECDGQVCRNPYTGVTYPDPDAQSQLPVGTTSDRGYSCYETGCYWPNGSPVTNADRCGTRCGEPPTSAEIQTQHGCEAGYITDPELCAVDAY</sequence>
<comment type="caution">
    <text evidence="2">The sequence shown here is derived from an EMBL/GenBank/DDBJ whole genome shotgun (WGS) entry which is preliminary data.</text>
</comment>
<evidence type="ECO:0008006" key="4">
    <source>
        <dbReference type="Google" id="ProtNLM"/>
    </source>
</evidence>
<protein>
    <recommendedName>
        <fullName evidence="4">Lipoprotein</fullName>
    </recommendedName>
</protein>
<feature type="compositionally biased region" description="Low complexity" evidence="1">
    <location>
        <begin position="26"/>
        <end position="43"/>
    </location>
</feature>
<dbReference type="EMBL" id="JAUTXY010000012">
    <property type="protein sequence ID" value="MEE2060401.1"/>
    <property type="molecule type" value="Genomic_DNA"/>
</dbReference>
<dbReference type="RefSeq" id="WP_330135585.1">
    <property type="nucleotide sequence ID" value="NZ_JAUTXY010000012.1"/>
</dbReference>
<dbReference type="PROSITE" id="PS51257">
    <property type="entry name" value="PROKAR_LIPOPROTEIN"/>
    <property type="match status" value="1"/>
</dbReference>
<feature type="region of interest" description="Disordered" evidence="1">
    <location>
        <begin position="24"/>
        <end position="60"/>
    </location>
</feature>
<reference evidence="2 3" key="1">
    <citation type="submission" date="2023-07" db="EMBL/GenBank/DDBJ databases">
        <authorList>
            <person name="Girao M."/>
            <person name="Carvalho M.F."/>
        </authorList>
    </citation>
    <scope>NUCLEOTIDE SEQUENCE [LARGE SCALE GENOMIC DNA]</scope>
    <source>
        <strain evidence="2 3">YIM65754</strain>
    </source>
</reference>
<evidence type="ECO:0000256" key="1">
    <source>
        <dbReference type="SAM" id="MobiDB-lite"/>
    </source>
</evidence>
<evidence type="ECO:0000313" key="3">
    <source>
        <dbReference type="Proteomes" id="UP001336020"/>
    </source>
</evidence>
<name>A0ABU7LFS3_9NOCA</name>
<organism evidence="2 3">
    <name type="scientific">Rhodococcus artemisiae</name>
    <dbReference type="NCBI Taxonomy" id="714159"/>
    <lineage>
        <taxon>Bacteria</taxon>
        <taxon>Bacillati</taxon>
        <taxon>Actinomycetota</taxon>
        <taxon>Actinomycetes</taxon>
        <taxon>Mycobacteriales</taxon>
        <taxon>Nocardiaceae</taxon>
        <taxon>Rhodococcus</taxon>
    </lineage>
</organism>
<keyword evidence="3" id="KW-1185">Reference proteome</keyword>
<accession>A0ABU7LFS3</accession>
<dbReference type="Proteomes" id="UP001336020">
    <property type="component" value="Unassembled WGS sequence"/>
</dbReference>